<dbReference type="GO" id="GO:0046872">
    <property type="term" value="F:metal ion binding"/>
    <property type="evidence" value="ECO:0007669"/>
    <property type="project" value="UniProtKB-KW"/>
</dbReference>
<proteinExistence type="inferred from homology"/>
<accession>A0A917A6B9</accession>
<organism evidence="14 15">
    <name type="scientific">Primorskyibacter flagellatus</name>
    <dbReference type="NCBI Taxonomy" id="1387277"/>
    <lineage>
        <taxon>Bacteria</taxon>
        <taxon>Pseudomonadati</taxon>
        <taxon>Pseudomonadota</taxon>
        <taxon>Alphaproteobacteria</taxon>
        <taxon>Rhodobacterales</taxon>
        <taxon>Roseobacteraceae</taxon>
        <taxon>Primorskyibacter</taxon>
    </lineage>
</organism>
<comment type="catalytic activity">
    <reaction evidence="9">
        <text>3-(methylsulfanyl)propanoate + ATP + CoA = 3-(methylsulfanyl)propanoyl-CoA + AMP + diphosphate</text>
        <dbReference type="Rhea" id="RHEA:43052"/>
        <dbReference type="ChEBI" id="CHEBI:30616"/>
        <dbReference type="ChEBI" id="CHEBI:33019"/>
        <dbReference type="ChEBI" id="CHEBI:49016"/>
        <dbReference type="ChEBI" id="CHEBI:57287"/>
        <dbReference type="ChEBI" id="CHEBI:82815"/>
        <dbReference type="ChEBI" id="CHEBI:456215"/>
        <dbReference type="EC" id="6.2.1.44"/>
    </reaction>
    <physiologicalReaction direction="left-to-right" evidence="9">
        <dbReference type="Rhea" id="RHEA:43053"/>
    </physiologicalReaction>
</comment>
<evidence type="ECO:0000256" key="5">
    <source>
        <dbReference type="ARBA" id="ARBA00022723"/>
    </source>
</evidence>
<comment type="cofactor">
    <cofactor evidence="1">
        <name>Mg(2+)</name>
        <dbReference type="ChEBI" id="CHEBI:18420"/>
    </cofactor>
</comment>
<dbReference type="AlphaFoldDB" id="A0A917A6B9"/>
<evidence type="ECO:0000313" key="15">
    <source>
        <dbReference type="Proteomes" id="UP000612855"/>
    </source>
</evidence>
<evidence type="ECO:0000256" key="3">
    <source>
        <dbReference type="ARBA" id="ARBA00011738"/>
    </source>
</evidence>
<dbReference type="CDD" id="cd12119">
    <property type="entry name" value="ttLC_FACS_AlkK_like"/>
    <property type="match status" value="1"/>
</dbReference>
<reference evidence="15" key="1">
    <citation type="journal article" date="2019" name="Int. J. Syst. Evol. Microbiol.">
        <title>The Global Catalogue of Microorganisms (GCM) 10K type strain sequencing project: providing services to taxonomists for standard genome sequencing and annotation.</title>
        <authorList>
            <consortium name="The Broad Institute Genomics Platform"/>
            <consortium name="The Broad Institute Genome Sequencing Center for Infectious Disease"/>
            <person name="Wu L."/>
            <person name="Ma J."/>
        </authorList>
    </citation>
    <scope>NUCLEOTIDE SEQUENCE [LARGE SCALE GENOMIC DNA]</scope>
    <source>
        <strain evidence="15">CGMCC 1.12664</strain>
    </source>
</reference>
<gene>
    <name evidence="14" type="ORF">GCM10011360_16690</name>
</gene>
<dbReference type="Gene3D" id="3.40.50.12780">
    <property type="entry name" value="N-terminal domain of ligase-like"/>
    <property type="match status" value="1"/>
</dbReference>
<dbReference type="EC" id="6.2.1.44" evidence="10"/>
<dbReference type="SUPFAM" id="SSF56801">
    <property type="entry name" value="Acetyl-CoA synthetase-like"/>
    <property type="match status" value="1"/>
</dbReference>
<evidence type="ECO:0000259" key="12">
    <source>
        <dbReference type="Pfam" id="PF00501"/>
    </source>
</evidence>
<evidence type="ECO:0000313" key="14">
    <source>
        <dbReference type="EMBL" id="GGE29233.1"/>
    </source>
</evidence>
<dbReference type="RefSeq" id="WP_188477195.1">
    <property type="nucleotide sequence ID" value="NZ_BMFJ01000001.1"/>
</dbReference>
<name>A0A917A6B9_9RHOB</name>
<keyword evidence="6" id="KW-0276">Fatty acid metabolism</keyword>
<feature type="domain" description="AMP-binding enzyme C-terminal" evidence="13">
    <location>
        <begin position="448"/>
        <end position="523"/>
    </location>
</feature>
<dbReference type="PROSITE" id="PS00455">
    <property type="entry name" value="AMP_BINDING"/>
    <property type="match status" value="1"/>
</dbReference>
<dbReference type="Pfam" id="PF13193">
    <property type="entry name" value="AMP-binding_C"/>
    <property type="match status" value="1"/>
</dbReference>
<feature type="domain" description="AMP-dependent synthetase/ligase" evidence="12">
    <location>
        <begin position="20"/>
        <end position="400"/>
    </location>
</feature>
<dbReference type="NCBIfam" id="NF004837">
    <property type="entry name" value="PRK06187.1"/>
    <property type="match status" value="1"/>
</dbReference>
<evidence type="ECO:0000256" key="4">
    <source>
        <dbReference type="ARBA" id="ARBA00022598"/>
    </source>
</evidence>
<dbReference type="PANTHER" id="PTHR43859:SF4">
    <property type="entry name" value="BUTANOATE--COA LIGASE AAE1-RELATED"/>
    <property type="match status" value="1"/>
</dbReference>
<evidence type="ECO:0000256" key="10">
    <source>
        <dbReference type="ARBA" id="ARBA00066616"/>
    </source>
</evidence>
<comment type="similarity">
    <text evidence="2">Belongs to the ATP-dependent AMP-binding enzyme family.</text>
</comment>
<evidence type="ECO:0000256" key="8">
    <source>
        <dbReference type="ARBA" id="ARBA00023098"/>
    </source>
</evidence>
<dbReference type="FunFam" id="3.30.300.30:FF:000008">
    <property type="entry name" value="2,3-dihydroxybenzoate-AMP ligase"/>
    <property type="match status" value="1"/>
</dbReference>
<dbReference type="InterPro" id="IPR020845">
    <property type="entry name" value="AMP-binding_CS"/>
</dbReference>
<dbReference type="GO" id="GO:0016874">
    <property type="term" value="F:ligase activity"/>
    <property type="evidence" value="ECO:0007669"/>
    <property type="project" value="UniProtKB-KW"/>
</dbReference>
<keyword evidence="7" id="KW-0460">Magnesium</keyword>
<evidence type="ECO:0000256" key="7">
    <source>
        <dbReference type="ARBA" id="ARBA00022842"/>
    </source>
</evidence>
<sequence>MFGTMMTQALTTGSLIAHAEKYHAGTEIVSVETDGTKARTTWGAVGANARRIKAALDGLGVSGGARCATIAWNNRRHLELYFGIGAGGRVTHTINPRLTPEQMIYILNHAADEVLFLDRTFLPVAAKLGEHLKTVKHYVLMGSRDEDAAAQVEGLLFYDELVAAADPAAGWPDLDEYAPAALCYTSGTTGNPKGVQYSHRSLVLHSIGGNQPDGLNIAARDTVMPVVPMFHVNAWGVPYIAASVGSKLVMPGPNLDGESLARLIDAEQVTLSLGVPTIWMGLLAALKTTGINPTSMKRTVVGGSALPPSMIRDFRDGYGVELIHAWGMTETSPLGTLNQLLQKHDGLSEDAQAKLREGQGRPPWGVELRIVDEDGAELPCDGETQGELQIRGHWVVESYFGQEGSALTSNGWFDTGDVATLDGDGYMVIRDRSKDIIKSGGEWISTVELENIAIAHPKIANAAAIAAHHPKWDERPVIVAVAAEGETPDEADVLASYEGKVAQWQVPDRVIFVDDLPLGATGKVLKNKLREAYGNVLLEEA</sequence>
<comment type="subunit">
    <text evidence="3">Homodimer.</text>
</comment>
<evidence type="ECO:0000256" key="2">
    <source>
        <dbReference type="ARBA" id="ARBA00006432"/>
    </source>
</evidence>
<evidence type="ECO:0000256" key="9">
    <source>
        <dbReference type="ARBA" id="ARBA00051915"/>
    </source>
</evidence>
<evidence type="ECO:0000259" key="13">
    <source>
        <dbReference type="Pfam" id="PF13193"/>
    </source>
</evidence>
<dbReference type="InterPro" id="IPR045851">
    <property type="entry name" value="AMP-bd_C_sf"/>
</dbReference>
<dbReference type="PANTHER" id="PTHR43859">
    <property type="entry name" value="ACYL-ACTIVATING ENZYME"/>
    <property type="match status" value="1"/>
</dbReference>
<dbReference type="Gene3D" id="3.30.300.30">
    <property type="match status" value="1"/>
</dbReference>
<evidence type="ECO:0000256" key="1">
    <source>
        <dbReference type="ARBA" id="ARBA00001946"/>
    </source>
</evidence>
<dbReference type="EMBL" id="BMFJ01000001">
    <property type="protein sequence ID" value="GGE29233.1"/>
    <property type="molecule type" value="Genomic_DNA"/>
</dbReference>
<keyword evidence="8" id="KW-0443">Lipid metabolism</keyword>
<protein>
    <recommendedName>
        <fullName evidence="11">3-methylmercaptopropionyl-CoA ligase</fullName>
        <ecNumber evidence="10">6.2.1.44</ecNumber>
    </recommendedName>
</protein>
<dbReference type="Pfam" id="PF00501">
    <property type="entry name" value="AMP-binding"/>
    <property type="match status" value="1"/>
</dbReference>
<keyword evidence="15" id="KW-1185">Reference proteome</keyword>
<evidence type="ECO:0000256" key="11">
    <source>
        <dbReference type="ARBA" id="ARBA00067668"/>
    </source>
</evidence>
<dbReference type="InterPro" id="IPR042099">
    <property type="entry name" value="ANL_N_sf"/>
</dbReference>
<keyword evidence="5" id="KW-0479">Metal-binding</keyword>
<dbReference type="GO" id="GO:0006631">
    <property type="term" value="P:fatty acid metabolic process"/>
    <property type="evidence" value="ECO:0007669"/>
    <property type="project" value="UniProtKB-KW"/>
</dbReference>
<evidence type="ECO:0000256" key="6">
    <source>
        <dbReference type="ARBA" id="ARBA00022832"/>
    </source>
</evidence>
<keyword evidence="4 14" id="KW-0436">Ligase</keyword>
<comment type="caution">
    <text evidence="14">The sequence shown here is derived from an EMBL/GenBank/DDBJ whole genome shotgun (WGS) entry which is preliminary data.</text>
</comment>
<dbReference type="Proteomes" id="UP000612855">
    <property type="component" value="Unassembled WGS sequence"/>
</dbReference>
<dbReference type="InterPro" id="IPR000873">
    <property type="entry name" value="AMP-dep_synth/lig_dom"/>
</dbReference>
<dbReference type="InterPro" id="IPR025110">
    <property type="entry name" value="AMP-bd_C"/>
</dbReference>